<keyword evidence="1" id="KW-1133">Transmembrane helix</keyword>
<protein>
    <submittedName>
        <fullName evidence="2">Uncharacterized protein</fullName>
    </submittedName>
</protein>
<reference evidence="2 3" key="1">
    <citation type="submission" date="2019-02" db="EMBL/GenBank/DDBJ databases">
        <title>Opniocepnalus argus genome.</title>
        <authorList>
            <person name="Zhou C."/>
            <person name="Xiao S."/>
        </authorList>
    </citation>
    <scope>NUCLEOTIDE SEQUENCE [LARGE SCALE GENOMIC DNA]</scope>
    <source>
        <strain evidence="2">OARG1902GOOAL</strain>
        <tissue evidence="2">Muscle</tissue>
    </source>
</reference>
<evidence type="ECO:0000313" key="2">
    <source>
        <dbReference type="EMBL" id="KAF3701911.1"/>
    </source>
</evidence>
<dbReference type="AlphaFoldDB" id="A0A6G1QGW3"/>
<proteinExistence type="predicted"/>
<gene>
    <name evidence="2" type="ORF">EXN66_Car017599</name>
</gene>
<evidence type="ECO:0000313" key="3">
    <source>
        <dbReference type="Proteomes" id="UP000503349"/>
    </source>
</evidence>
<feature type="transmembrane region" description="Helical" evidence="1">
    <location>
        <begin position="57"/>
        <end position="82"/>
    </location>
</feature>
<evidence type="ECO:0000256" key="1">
    <source>
        <dbReference type="SAM" id="Phobius"/>
    </source>
</evidence>
<keyword evidence="1" id="KW-0472">Membrane</keyword>
<organism evidence="2 3">
    <name type="scientific">Channa argus</name>
    <name type="common">Northern snakehead</name>
    <name type="synonym">Ophicephalus argus</name>
    <dbReference type="NCBI Taxonomy" id="215402"/>
    <lineage>
        <taxon>Eukaryota</taxon>
        <taxon>Metazoa</taxon>
        <taxon>Chordata</taxon>
        <taxon>Craniata</taxon>
        <taxon>Vertebrata</taxon>
        <taxon>Euteleostomi</taxon>
        <taxon>Actinopterygii</taxon>
        <taxon>Neopterygii</taxon>
        <taxon>Teleostei</taxon>
        <taxon>Neoteleostei</taxon>
        <taxon>Acanthomorphata</taxon>
        <taxon>Anabantaria</taxon>
        <taxon>Anabantiformes</taxon>
        <taxon>Channoidei</taxon>
        <taxon>Channidae</taxon>
        <taxon>Channa</taxon>
    </lineage>
</organism>
<reference evidence="3" key="2">
    <citation type="submission" date="2019-02" db="EMBL/GenBank/DDBJ databases">
        <title>Opniocepnalus argus Var Kimnra genome.</title>
        <authorList>
            <person name="Zhou C."/>
            <person name="Xiao S."/>
        </authorList>
    </citation>
    <scope>NUCLEOTIDE SEQUENCE [LARGE SCALE GENOMIC DNA]</scope>
</reference>
<dbReference type="EMBL" id="CM015728">
    <property type="protein sequence ID" value="KAF3701911.1"/>
    <property type="molecule type" value="Genomic_DNA"/>
</dbReference>
<keyword evidence="1" id="KW-0812">Transmembrane</keyword>
<sequence length="83" mass="9118">MLEGCSDGCPSGTLSSHRIRWSHGRATMPWKSPGCANLFPFENYSWETAVQDIFCSLSHVCAVILFVSSAVSTFDLMAFALIQ</sequence>
<name>A0A6G1QGW3_CHAAH</name>
<accession>A0A6G1QGW3</accession>
<dbReference type="Proteomes" id="UP000503349">
    <property type="component" value="Chromosome 17"/>
</dbReference>
<keyword evidence="3" id="KW-1185">Reference proteome</keyword>